<sequence length="549" mass="63689">MAEEKPSLPTLTERIKEYLKAVKPPEEEVELTWKEKVGLGLFSKVSDFFVLMWEGVWISFREALNDTFLRSLSVFCKILFGKSLPEISAYTYETVRVSDLSQDAKENVYLFLGKASTLDFLLILLFTTFARIGTVTSLMAASLEVAKQKSLSVVQPSLPDLGSVLMARFRDPKFETTITDYMQRMGLNEEARNMLKVVSYMLLNPDDVKQLYLRGEITKDEKDKKLSQIGMYPEDITALEKLYYFIPGAGDLVRMAVREAFSPEYISRYQLHGDFPPEFAKWSAKQGMSEFWAKAFWAAHWELPSPMQGFEMLHRRKISVDDLKMLLRALDVMPFWREKLIDISYYPYTRVDVRRMYKAGVLTAQDVYDNYRDLGYDDNKAKKLTDFTVKDAMESERDLTKTDVLAAYDRRTIDRTQAKNFILELRYSGDEAEIFLSKVDYDSAKKVKDKKLAWIKTNYVANNITLEDARDRLAKLNLKGAEVNELFLDWDIEKEGRLAELTFKQLQQLLIKKIISEPEFIKKLKQKKYSDEDIRYLVELTKKGVVEGG</sequence>
<protein>
    <submittedName>
        <fullName evidence="1">Uncharacterized protein</fullName>
    </submittedName>
</protein>
<reference evidence="1" key="1">
    <citation type="submission" date="2020-03" db="EMBL/GenBank/DDBJ databases">
        <title>The deep terrestrial virosphere.</title>
        <authorList>
            <person name="Holmfeldt K."/>
            <person name="Nilsson E."/>
            <person name="Simone D."/>
            <person name="Lopez-Fernandez M."/>
            <person name="Wu X."/>
            <person name="de Brujin I."/>
            <person name="Lundin D."/>
            <person name="Andersson A."/>
            <person name="Bertilsson S."/>
            <person name="Dopson M."/>
        </authorList>
    </citation>
    <scope>NUCLEOTIDE SEQUENCE</scope>
    <source>
        <strain evidence="2">MM415A02797</strain>
        <strain evidence="1">MM415B01983</strain>
    </source>
</reference>
<accession>A0A6M3IH82</accession>
<organism evidence="1">
    <name type="scientific">viral metagenome</name>
    <dbReference type="NCBI Taxonomy" id="1070528"/>
    <lineage>
        <taxon>unclassified sequences</taxon>
        <taxon>metagenomes</taxon>
        <taxon>organismal metagenomes</taxon>
    </lineage>
</organism>
<name>A0A6M3IH82_9ZZZZ</name>
<dbReference type="AlphaFoldDB" id="A0A6M3IH82"/>
<evidence type="ECO:0000313" key="1">
    <source>
        <dbReference type="EMBL" id="QJA55832.1"/>
    </source>
</evidence>
<proteinExistence type="predicted"/>
<dbReference type="EMBL" id="MT141184">
    <property type="protein sequence ID" value="QJA55832.1"/>
    <property type="molecule type" value="Genomic_DNA"/>
</dbReference>
<evidence type="ECO:0000313" key="2">
    <source>
        <dbReference type="EMBL" id="QJA72329.1"/>
    </source>
</evidence>
<dbReference type="EMBL" id="MT141943">
    <property type="protein sequence ID" value="QJA72329.1"/>
    <property type="molecule type" value="Genomic_DNA"/>
</dbReference>
<gene>
    <name evidence="2" type="ORF">MM415A02797_0002</name>
    <name evidence="1" type="ORF">MM415B01983_0013</name>
</gene>